<dbReference type="CDD" id="cd00093">
    <property type="entry name" value="HTH_XRE"/>
    <property type="match status" value="1"/>
</dbReference>
<reference evidence="2 3" key="1">
    <citation type="journal article" date="2019" name="Int. J. Syst. Evol. Microbiol.">
        <title>The Global Catalogue of Microorganisms (GCM) 10K type strain sequencing project: providing services to taxonomists for standard genome sequencing and annotation.</title>
        <authorList>
            <consortium name="The Broad Institute Genomics Platform"/>
            <consortium name="The Broad Institute Genome Sequencing Center for Infectious Disease"/>
            <person name="Wu L."/>
            <person name="Ma J."/>
        </authorList>
    </citation>
    <scope>NUCLEOTIDE SEQUENCE [LARGE SCALE GENOMIC DNA]</scope>
    <source>
        <strain evidence="2 3">JCM 16117</strain>
    </source>
</reference>
<evidence type="ECO:0000259" key="1">
    <source>
        <dbReference type="PROSITE" id="PS50943"/>
    </source>
</evidence>
<dbReference type="PANTHER" id="PTHR35010">
    <property type="entry name" value="BLL4672 PROTEIN-RELATED"/>
    <property type="match status" value="1"/>
</dbReference>
<evidence type="ECO:0000313" key="3">
    <source>
        <dbReference type="Proteomes" id="UP001500929"/>
    </source>
</evidence>
<dbReference type="SUPFAM" id="SSF47413">
    <property type="entry name" value="lambda repressor-like DNA-binding domains"/>
    <property type="match status" value="1"/>
</dbReference>
<dbReference type="Gene3D" id="3.30.450.180">
    <property type="match status" value="1"/>
</dbReference>
<comment type="caution">
    <text evidence="2">The sequence shown here is derived from an EMBL/GenBank/DDBJ whole genome shotgun (WGS) entry which is preliminary data.</text>
</comment>
<gene>
    <name evidence="2" type="ORF">GCM10009851_11800</name>
</gene>
<dbReference type="Pfam" id="PF17765">
    <property type="entry name" value="MLTR_LBD"/>
    <property type="match status" value="1"/>
</dbReference>
<sequence length="229" mass="25079">MAGISAEYYLRLEQGRDRNPSAQVLEALARALRLDAEARAHLWLLAGMAPPMPREADRPESEVPDGIRVLLDTIGVPAFVLDRYRTVLAVNALARALEPSLEVGTNRLLSLFTDPDARSAHPDWENNTASVVAQLRSDIGADDADPRFKDLVRHLSAESARFRELWARHDVSATGSDDAAQVTVEGNGTLILRRERLFVDGTDLVLVIYHPDPGTAAAAWLDGVRRADG</sequence>
<keyword evidence="3" id="KW-1185">Reference proteome</keyword>
<proteinExistence type="predicted"/>
<evidence type="ECO:0000313" key="2">
    <source>
        <dbReference type="EMBL" id="GAA2228925.1"/>
    </source>
</evidence>
<dbReference type="PROSITE" id="PS50943">
    <property type="entry name" value="HTH_CROC1"/>
    <property type="match status" value="1"/>
</dbReference>
<dbReference type="InterPro" id="IPR001387">
    <property type="entry name" value="Cro/C1-type_HTH"/>
</dbReference>
<accession>A0ABN3DEC9</accession>
<feature type="domain" description="HTH cro/C1-type" evidence="1">
    <location>
        <begin position="1"/>
        <end position="39"/>
    </location>
</feature>
<dbReference type="InterPro" id="IPR041413">
    <property type="entry name" value="MLTR_LBD"/>
</dbReference>
<dbReference type="Gene3D" id="1.10.260.40">
    <property type="entry name" value="lambda repressor-like DNA-binding domains"/>
    <property type="match status" value="1"/>
</dbReference>
<dbReference type="EMBL" id="BAAAQY010000003">
    <property type="protein sequence ID" value="GAA2228925.1"/>
    <property type="molecule type" value="Genomic_DNA"/>
</dbReference>
<organism evidence="2 3">
    <name type="scientific">Herbiconiux moechotypicola</name>
    <dbReference type="NCBI Taxonomy" id="637393"/>
    <lineage>
        <taxon>Bacteria</taxon>
        <taxon>Bacillati</taxon>
        <taxon>Actinomycetota</taxon>
        <taxon>Actinomycetes</taxon>
        <taxon>Micrococcales</taxon>
        <taxon>Microbacteriaceae</taxon>
        <taxon>Herbiconiux</taxon>
    </lineage>
</organism>
<name>A0ABN3DEC9_9MICO</name>
<protein>
    <recommendedName>
        <fullName evidence="1">HTH cro/C1-type domain-containing protein</fullName>
    </recommendedName>
</protein>
<dbReference type="Pfam" id="PF13560">
    <property type="entry name" value="HTH_31"/>
    <property type="match status" value="1"/>
</dbReference>
<dbReference type="PANTHER" id="PTHR35010:SF2">
    <property type="entry name" value="BLL4672 PROTEIN"/>
    <property type="match status" value="1"/>
</dbReference>
<dbReference type="Proteomes" id="UP001500929">
    <property type="component" value="Unassembled WGS sequence"/>
</dbReference>
<dbReference type="InterPro" id="IPR010982">
    <property type="entry name" value="Lambda_DNA-bd_dom_sf"/>
</dbReference>